<dbReference type="GO" id="GO:0071013">
    <property type="term" value="C:catalytic step 2 spliceosome"/>
    <property type="evidence" value="ECO:0007669"/>
    <property type="project" value="TreeGrafter"/>
</dbReference>
<dbReference type="PANTHER" id="PTHR18934">
    <property type="entry name" value="ATP-DEPENDENT RNA HELICASE"/>
    <property type="match status" value="1"/>
</dbReference>
<evidence type="ECO:0000256" key="1">
    <source>
        <dbReference type="ARBA" id="ARBA00047984"/>
    </source>
</evidence>
<keyword evidence="3" id="KW-0347">Helicase</keyword>
<dbReference type="GO" id="GO:0003724">
    <property type="term" value="F:RNA helicase activity"/>
    <property type="evidence" value="ECO:0007669"/>
    <property type="project" value="UniProtKB-EC"/>
</dbReference>
<gene>
    <name evidence="3" type="primary">LOC106555920</name>
</gene>
<proteinExistence type="predicted"/>
<dbReference type="RefSeq" id="XP_013930331.1">
    <property type="nucleotide sequence ID" value="XM_014074856.1"/>
</dbReference>
<dbReference type="KEGG" id="tsr:106555920"/>
<dbReference type="SUPFAM" id="SSF52540">
    <property type="entry name" value="P-loop containing nucleoside triphosphate hydrolases"/>
    <property type="match status" value="1"/>
</dbReference>
<dbReference type="Gene3D" id="3.40.50.300">
    <property type="entry name" value="P-loop containing nucleotide triphosphate hydrolases"/>
    <property type="match status" value="1"/>
</dbReference>
<dbReference type="InterPro" id="IPR027417">
    <property type="entry name" value="P-loop_NTPase"/>
</dbReference>
<dbReference type="PANTHER" id="PTHR18934:SF83">
    <property type="entry name" value="PRE-MRNA-SPLICING FACTOR ATP-DEPENDENT RNA HELICASE DHX16"/>
    <property type="match status" value="1"/>
</dbReference>
<protein>
    <submittedName>
        <fullName evidence="3">Pre-mRNA-splicing factor ATP-dependent RNA helicase DHX16 isoform X1</fullName>
    </submittedName>
</protein>
<comment type="catalytic activity">
    <reaction evidence="1">
        <text>ATP + H2O = ADP + phosphate + H(+)</text>
        <dbReference type="Rhea" id="RHEA:13065"/>
        <dbReference type="ChEBI" id="CHEBI:15377"/>
        <dbReference type="ChEBI" id="CHEBI:15378"/>
        <dbReference type="ChEBI" id="CHEBI:30616"/>
        <dbReference type="ChEBI" id="CHEBI:43474"/>
        <dbReference type="ChEBI" id="CHEBI:456216"/>
        <dbReference type="EC" id="3.6.4.13"/>
    </reaction>
</comment>
<dbReference type="GO" id="GO:0003723">
    <property type="term" value="F:RNA binding"/>
    <property type="evidence" value="ECO:0007669"/>
    <property type="project" value="TreeGrafter"/>
</dbReference>
<dbReference type="AlphaFoldDB" id="A0A6I9Z2V4"/>
<evidence type="ECO:0000313" key="3">
    <source>
        <dbReference type="RefSeq" id="XP_013930331.1"/>
    </source>
</evidence>
<keyword evidence="2" id="KW-1185">Reference proteome</keyword>
<dbReference type="GeneID" id="106555920"/>
<dbReference type="Proteomes" id="UP000504617">
    <property type="component" value="Unplaced"/>
</dbReference>
<sequence length="213" mass="24140">MAPRDEQRRWEEDHIGAAALRFGARDANQRHPRKDYEYVLEEDEMIQFVNAVQMRGANQNKEEKPELSQAELKKLSIQEVRRSLPIFPYREDLLAAIAQHQMLIIEGETGSGKTTQIPQYLCEEGYTKKGMKIGCTQPRRVAAMSVAARVSQEMNVKLGNEVCFEEGEGKEQICIVYITNHFSQFIIPDLILGWPVMILMAANISGEKVGSLA</sequence>
<accession>A0A6I9Z2V4</accession>
<organism evidence="2 3">
    <name type="scientific">Thamnophis sirtalis</name>
    <dbReference type="NCBI Taxonomy" id="35019"/>
    <lineage>
        <taxon>Eukaryota</taxon>
        <taxon>Metazoa</taxon>
        <taxon>Chordata</taxon>
        <taxon>Craniata</taxon>
        <taxon>Vertebrata</taxon>
        <taxon>Euteleostomi</taxon>
        <taxon>Lepidosauria</taxon>
        <taxon>Squamata</taxon>
        <taxon>Bifurcata</taxon>
        <taxon>Unidentata</taxon>
        <taxon>Episquamata</taxon>
        <taxon>Toxicofera</taxon>
        <taxon>Serpentes</taxon>
        <taxon>Colubroidea</taxon>
        <taxon>Colubridae</taxon>
        <taxon>Natricinae</taxon>
        <taxon>Thamnophis</taxon>
    </lineage>
</organism>
<keyword evidence="3" id="KW-0378">Hydrolase</keyword>
<evidence type="ECO:0000313" key="2">
    <source>
        <dbReference type="Proteomes" id="UP000504617"/>
    </source>
</evidence>
<keyword evidence="3" id="KW-0547">Nucleotide-binding</keyword>
<dbReference type="OrthoDB" id="5790466at2759"/>
<reference evidence="3" key="1">
    <citation type="submission" date="2025-08" db="UniProtKB">
        <authorList>
            <consortium name="RefSeq"/>
        </authorList>
    </citation>
    <scope>IDENTIFICATION</scope>
    <source>
        <tissue evidence="3">Skeletal muscle</tissue>
    </source>
</reference>
<name>A0A6I9Z2V4_9SAUR</name>
<keyword evidence="3" id="KW-0067">ATP-binding</keyword>